<feature type="signal peptide" evidence="2">
    <location>
        <begin position="1"/>
        <end position="23"/>
    </location>
</feature>
<dbReference type="Proteomes" id="UP001363010">
    <property type="component" value="Unassembled WGS sequence"/>
</dbReference>
<dbReference type="RefSeq" id="WP_340367580.1">
    <property type="nucleotide sequence ID" value="NZ_JBBKZV010000036.1"/>
</dbReference>
<evidence type="ECO:0000256" key="2">
    <source>
        <dbReference type="SAM" id="SignalP"/>
    </source>
</evidence>
<comment type="caution">
    <text evidence="3">The sequence shown here is derived from an EMBL/GenBank/DDBJ whole genome shotgun (WGS) entry which is preliminary data.</text>
</comment>
<keyword evidence="2" id="KW-0732">Signal</keyword>
<evidence type="ECO:0000313" key="3">
    <source>
        <dbReference type="EMBL" id="MEJ8826543.1"/>
    </source>
</evidence>
<keyword evidence="4" id="KW-1185">Reference proteome</keyword>
<accession>A0ABU8W9D4</accession>
<reference evidence="3 4" key="1">
    <citation type="submission" date="2024-03" db="EMBL/GenBank/DDBJ databases">
        <title>Novel species of the genus Variovorax.</title>
        <authorList>
            <person name="Liu Q."/>
            <person name="Xin Y.-H."/>
        </authorList>
    </citation>
    <scope>NUCLEOTIDE SEQUENCE [LARGE SCALE GENOMIC DNA]</scope>
    <source>
        <strain evidence="3 4">KACC 18501</strain>
    </source>
</reference>
<feature type="region of interest" description="Disordered" evidence="1">
    <location>
        <begin position="92"/>
        <end position="113"/>
    </location>
</feature>
<protein>
    <submittedName>
        <fullName evidence="3">Cytochrome C</fullName>
    </submittedName>
</protein>
<evidence type="ECO:0000256" key="1">
    <source>
        <dbReference type="SAM" id="MobiDB-lite"/>
    </source>
</evidence>
<name>A0ABU8W9D4_9BURK</name>
<sequence length="113" mass="12495">MFIRPLAACVLAASLLSGVSAGAQSRGELLYETHCIACHTTQVHWRERRLATDWNSLQAQVVRWQAAASLEWSDEDIVAVTRHLNERFYGFRSPSGPPVVLLPTASRRPGSPP</sequence>
<feature type="chain" id="PRO_5047456947" evidence="2">
    <location>
        <begin position="24"/>
        <end position="113"/>
    </location>
</feature>
<dbReference type="EMBL" id="JBBKZV010000036">
    <property type="protein sequence ID" value="MEJ8826543.1"/>
    <property type="molecule type" value="Genomic_DNA"/>
</dbReference>
<dbReference type="InterPro" id="IPR036909">
    <property type="entry name" value="Cyt_c-like_dom_sf"/>
</dbReference>
<proteinExistence type="predicted"/>
<dbReference type="SUPFAM" id="SSF46626">
    <property type="entry name" value="Cytochrome c"/>
    <property type="match status" value="1"/>
</dbReference>
<organism evidence="3 4">
    <name type="scientific">Variovorax humicola</name>
    <dbReference type="NCBI Taxonomy" id="1769758"/>
    <lineage>
        <taxon>Bacteria</taxon>
        <taxon>Pseudomonadati</taxon>
        <taxon>Pseudomonadota</taxon>
        <taxon>Betaproteobacteria</taxon>
        <taxon>Burkholderiales</taxon>
        <taxon>Comamonadaceae</taxon>
        <taxon>Variovorax</taxon>
    </lineage>
</organism>
<evidence type="ECO:0000313" key="4">
    <source>
        <dbReference type="Proteomes" id="UP001363010"/>
    </source>
</evidence>
<gene>
    <name evidence="3" type="ORF">WKW80_31735</name>
</gene>